<proteinExistence type="predicted"/>
<sequence length="78" mass="8891">MMKIAVITTEFLKEFVDNSIKKLNINAEIEIYIYRDFSHVGDLYLEIEDRFDGFAVSGPIPKKAITKKAGTIKKPLVD</sequence>
<evidence type="ECO:0000313" key="1">
    <source>
        <dbReference type="EMBL" id="VHY10021.1"/>
    </source>
</evidence>
<organism evidence="1 2">
    <name type="scientific">Clostridioides difficile</name>
    <name type="common">Peptoclostridium difficile</name>
    <dbReference type="NCBI Taxonomy" id="1496"/>
    <lineage>
        <taxon>Bacteria</taxon>
        <taxon>Bacillati</taxon>
        <taxon>Bacillota</taxon>
        <taxon>Clostridia</taxon>
        <taxon>Peptostreptococcales</taxon>
        <taxon>Peptostreptococcaceae</taxon>
        <taxon>Clostridioides</taxon>
    </lineage>
</organism>
<dbReference type="EMBL" id="CAAJVP010000010">
    <property type="protein sequence ID" value="VHY10021.1"/>
    <property type="molecule type" value="Genomic_DNA"/>
</dbReference>
<gene>
    <name evidence="1" type="ORF">SAMEA1402366_02234</name>
</gene>
<comment type="caution">
    <text evidence="1">The sequence shown here is derived from an EMBL/GenBank/DDBJ whole genome shotgun (WGS) entry which is preliminary data.</text>
</comment>
<dbReference type="RefSeq" id="WP_016728635.1">
    <property type="nucleotide sequence ID" value="NZ_BAABSG010000015.1"/>
</dbReference>
<dbReference type="Proteomes" id="UP000372533">
    <property type="component" value="Unassembled WGS sequence"/>
</dbReference>
<evidence type="ECO:0000313" key="2">
    <source>
        <dbReference type="Proteomes" id="UP000372533"/>
    </source>
</evidence>
<reference evidence="1 2" key="1">
    <citation type="submission" date="2019-04" db="EMBL/GenBank/DDBJ databases">
        <authorList>
            <consortium name="Pathogen Informatics"/>
        </authorList>
    </citation>
    <scope>NUCLEOTIDE SEQUENCE [LARGE SCALE GENOMIC DNA]</scope>
    <source>
        <strain evidence="2">tl291</strain>
    </source>
</reference>
<protein>
    <submittedName>
        <fullName evidence="1">Uncharacterized protein</fullName>
    </submittedName>
</protein>
<accession>A0AB74R4F3</accession>
<name>A0AB74R4F3_CLODI</name>
<dbReference type="AlphaFoldDB" id="A0AB74R4F3"/>